<organism evidence="1 2">
    <name type="scientific">Liparis tanakae</name>
    <name type="common">Tanaka's snailfish</name>
    <dbReference type="NCBI Taxonomy" id="230148"/>
    <lineage>
        <taxon>Eukaryota</taxon>
        <taxon>Metazoa</taxon>
        <taxon>Chordata</taxon>
        <taxon>Craniata</taxon>
        <taxon>Vertebrata</taxon>
        <taxon>Euteleostomi</taxon>
        <taxon>Actinopterygii</taxon>
        <taxon>Neopterygii</taxon>
        <taxon>Teleostei</taxon>
        <taxon>Neoteleostei</taxon>
        <taxon>Acanthomorphata</taxon>
        <taxon>Eupercaria</taxon>
        <taxon>Perciformes</taxon>
        <taxon>Cottioidei</taxon>
        <taxon>Cottales</taxon>
        <taxon>Liparidae</taxon>
        <taxon>Liparis</taxon>
    </lineage>
</organism>
<gene>
    <name evidence="1" type="ORF">EYF80_036797</name>
</gene>
<reference evidence="1 2" key="1">
    <citation type="submission" date="2019-03" db="EMBL/GenBank/DDBJ databases">
        <title>First draft genome of Liparis tanakae, snailfish: a comprehensive survey of snailfish specific genes.</title>
        <authorList>
            <person name="Kim W."/>
            <person name="Song I."/>
            <person name="Jeong J.-H."/>
            <person name="Kim D."/>
            <person name="Kim S."/>
            <person name="Ryu S."/>
            <person name="Song J.Y."/>
            <person name="Lee S.K."/>
        </authorList>
    </citation>
    <scope>NUCLEOTIDE SEQUENCE [LARGE SCALE GENOMIC DNA]</scope>
    <source>
        <tissue evidence="1">Muscle</tissue>
    </source>
</reference>
<keyword evidence="2" id="KW-1185">Reference proteome</keyword>
<proteinExistence type="predicted"/>
<dbReference type="EMBL" id="SRLO01000530">
    <property type="protein sequence ID" value="TNN52998.1"/>
    <property type="molecule type" value="Genomic_DNA"/>
</dbReference>
<dbReference type="Proteomes" id="UP000314294">
    <property type="component" value="Unassembled WGS sequence"/>
</dbReference>
<comment type="caution">
    <text evidence="1">The sequence shown here is derived from an EMBL/GenBank/DDBJ whole genome shotgun (WGS) entry which is preliminary data.</text>
</comment>
<name>A0A4Z2GHH2_9TELE</name>
<protein>
    <submittedName>
        <fullName evidence="1">Uncharacterized protein</fullName>
    </submittedName>
</protein>
<evidence type="ECO:0000313" key="2">
    <source>
        <dbReference type="Proteomes" id="UP000314294"/>
    </source>
</evidence>
<dbReference type="AlphaFoldDB" id="A0A4Z2GHH2"/>
<sequence length="106" mass="12284">MARIPVQDMVEVDRVDTSIDWRRQAAERCVRRSTCEESDEGASPLTGLRSGGWQRKGRSQVWEMLRECLSRWCHYTVRLEDRESVENCHIQKGHLVGRGEVKVEGL</sequence>
<evidence type="ECO:0000313" key="1">
    <source>
        <dbReference type="EMBL" id="TNN52998.1"/>
    </source>
</evidence>
<accession>A0A4Z2GHH2</accession>